<dbReference type="RefSeq" id="WP_127096699.1">
    <property type="nucleotide sequence ID" value="NZ_CP031423.1"/>
</dbReference>
<protein>
    <submittedName>
        <fullName evidence="4">Uncharacterized protein</fullName>
    </submittedName>
</protein>
<dbReference type="KEGG" id="mlv:CVS47_02895"/>
<proteinExistence type="predicted"/>
<dbReference type="Pfam" id="PF25837">
    <property type="entry name" value="Apionate_lact_N"/>
    <property type="match status" value="1"/>
</dbReference>
<keyword evidence="5" id="KW-1185">Reference proteome</keyword>
<dbReference type="OrthoDB" id="931854at2"/>
<evidence type="ECO:0000256" key="1">
    <source>
        <dbReference type="SAM" id="MobiDB-lite"/>
    </source>
</evidence>
<dbReference type="InterPro" id="IPR058788">
    <property type="entry name" value="ApnL_N"/>
</dbReference>
<dbReference type="Pfam" id="PF25838">
    <property type="entry name" value="Apionate_lact_M"/>
    <property type="match status" value="1"/>
</dbReference>
<dbReference type="EMBL" id="CP031423">
    <property type="protein sequence ID" value="AZS38242.1"/>
    <property type="molecule type" value="Genomic_DNA"/>
</dbReference>
<organism evidence="4 5">
    <name type="scientific">Microbacterium lemovicicum</name>
    <dbReference type="NCBI Taxonomy" id="1072463"/>
    <lineage>
        <taxon>Bacteria</taxon>
        <taxon>Bacillati</taxon>
        <taxon>Actinomycetota</taxon>
        <taxon>Actinomycetes</taxon>
        <taxon>Micrococcales</taxon>
        <taxon>Microbacteriaceae</taxon>
        <taxon>Microbacterium</taxon>
    </lineage>
</organism>
<feature type="domain" description="D-apionate lactonase TIM barrel" evidence="3">
    <location>
        <begin position="246"/>
        <end position="518"/>
    </location>
</feature>
<evidence type="ECO:0000259" key="3">
    <source>
        <dbReference type="Pfam" id="PF25838"/>
    </source>
</evidence>
<evidence type="ECO:0000313" key="5">
    <source>
        <dbReference type="Proteomes" id="UP000276888"/>
    </source>
</evidence>
<name>A0A3S9WDX8_9MICO</name>
<dbReference type="InterPro" id="IPR058787">
    <property type="entry name" value="ApnL_M"/>
</dbReference>
<feature type="domain" description="D-apionate lactonase N-terminal" evidence="2">
    <location>
        <begin position="4"/>
        <end position="206"/>
    </location>
</feature>
<reference evidence="4 5" key="1">
    <citation type="submission" date="2018-08" db="EMBL/GenBank/DDBJ databases">
        <title>Microbacterium lemovicicum sp. nov., a bacterium isolated from a natural uranium-rich soil.</title>
        <authorList>
            <person name="ORTET P."/>
        </authorList>
    </citation>
    <scope>NUCLEOTIDE SEQUENCE [LARGE SCALE GENOMIC DNA]</scope>
    <source>
        <strain evidence="4 5">Viu22</strain>
    </source>
</reference>
<gene>
    <name evidence="4" type="ORF">CVS47_02895</name>
</gene>
<feature type="region of interest" description="Disordered" evidence="1">
    <location>
        <begin position="436"/>
        <end position="457"/>
    </location>
</feature>
<sequence length="583" mass="60698">MAATTWGDWTFDRRADEIADLAWRGVVVLRSIRAVVRDADWATATPVISHVDHGPESLALHLTWTDLGADIAGVVTVRADDGALTVSFDAESHAAFRTNRAGLVVLHPHRLAGTPLQVAHASGGHEATAFPRAVSAHQPVFDIAGLAWAVDGVEVDLVFRGDVFEMEDQRNWTDASYKTYSRPLDLPFPYDLAAGERVAQSVTVRAGGTPTADGSRGADRIELHAGGAFPEIVVGAASAPEPAPSAADAGALLLELDLSAPNRRAALARAAGTAAALDVRLIAPPAADAPWGTKIPGAVSGTELAAALGSAVRELAGLPVRRVGVFDPVSHISEPALVAALRVAFADAGLSPVLVGGTRSHFTELNREQDRVPADVDAVAFGLTPLFHTLGDEQLFESVAVQRVLAAQAVEIAGDRPVHVGPVTLRARFNNVATRREPAPARGDLSEGYGPQFTGFPDPRQASPELAAWTIASAAALAVPGVASIAYFEEWGARGIRSADGDPHPVAAAVDALRSLAGGQVLWGASPDTLVWAIGAGDAAATTLLVANLDTRPRSLEVAADGAAAVQVQVPARSWRRVTPPAR</sequence>
<accession>A0A3S9WDX8</accession>
<evidence type="ECO:0000259" key="2">
    <source>
        <dbReference type="Pfam" id="PF25837"/>
    </source>
</evidence>
<dbReference type="Proteomes" id="UP000276888">
    <property type="component" value="Chromosome"/>
</dbReference>
<evidence type="ECO:0000313" key="4">
    <source>
        <dbReference type="EMBL" id="AZS38242.1"/>
    </source>
</evidence>
<dbReference type="AlphaFoldDB" id="A0A3S9WDX8"/>